<name>A0A9P9D9Z6_9PLEO</name>
<protein>
    <recommendedName>
        <fullName evidence="4">Fungal N-terminal domain-containing protein</fullName>
    </recommendedName>
</protein>
<evidence type="ECO:0000313" key="3">
    <source>
        <dbReference type="Proteomes" id="UP000700596"/>
    </source>
</evidence>
<gene>
    <name evidence="2" type="ORF">B0J11DRAFT_594653</name>
</gene>
<dbReference type="AlphaFoldDB" id="A0A9P9D9Z6"/>
<keyword evidence="3" id="KW-1185">Reference proteome</keyword>
<comment type="caution">
    <text evidence="2">The sequence shown here is derived from an EMBL/GenBank/DDBJ whole genome shotgun (WGS) entry which is preliminary data.</text>
</comment>
<proteinExistence type="predicted"/>
<evidence type="ECO:0000256" key="1">
    <source>
        <dbReference type="SAM" id="MobiDB-lite"/>
    </source>
</evidence>
<organism evidence="2 3">
    <name type="scientific">Dendryphion nanum</name>
    <dbReference type="NCBI Taxonomy" id="256645"/>
    <lineage>
        <taxon>Eukaryota</taxon>
        <taxon>Fungi</taxon>
        <taxon>Dikarya</taxon>
        <taxon>Ascomycota</taxon>
        <taxon>Pezizomycotina</taxon>
        <taxon>Dothideomycetes</taxon>
        <taxon>Pleosporomycetidae</taxon>
        <taxon>Pleosporales</taxon>
        <taxon>Torulaceae</taxon>
        <taxon>Dendryphion</taxon>
    </lineage>
</organism>
<feature type="region of interest" description="Disordered" evidence="1">
    <location>
        <begin position="1024"/>
        <end position="1074"/>
    </location>
</feature>
<reference evidence="2" key="1">
    <citation type="journal article" date="2021" name="Nat. Commun.">
        <title>Genetic determinants of endophytism in the Arabidopsis root mycobiome.</title>
        <authorList>
            <person name="Mesny F."/>
            <person name="Miyauchi S."/>
            <person name="Thiergart T."/>
            <person name="Pickel B."/>
            <person name="Atanasova L."/>
            <person name="Karlsson M."/>
            <person name="Huettel B."/>
            <person name="Barry K.W."/>
            <person name="Haridas S."/>
            <person name="Chen C."/>
            <person name="Bauer D."/>
            <person name="Andreopoulos W."/>
            <person name="Pangilinan J."/>
            <person name="LaButti K."/>
            <person name="Riley R."/>
            <person name="Lipzen A."/>
            <person name="Clum A."/>
            <person name="Drula E."/>
            <person name="Henrissat B."/>
            <person name="Kohler A."/>
            <person name="Grigoriev I.V."/>
            <person name="Martin F.M."/>
            <person name="Hacquard S."/>
        </authorList>
    </citation>
    <scope>NUCLEOTIDE SEQUENCE</scope>
    <source>
        <strain evidence="2">MPI-CAGE-CH-0243</strain>
    </source>
</reference>
<evidence type="ECO:0000313" key="2">
    <source>
        <dbReference type="EMBL" id="KAH7115314.1"/>
    </source>
</evidence>
<feature type="compositionally biased region" description="Acidic residues" evidence="1">
    <location>
        <begin position="1036"/>
        <end position="1074"/>
    </location>
</feature>
<dbReference type="OrthoDB" id="1577640at2759"/>
<dbReference type="EMBL" id="JAGMWT010000016">
    <property type="protein sequence ID" value="KAH7115314.1"/>
    <property type="molecule type" value="Genomic_DNA"/>
</dbReference>
<evidence type="ECO:0008006" key="4">
    <source>
        <dbReference type="Google" id="ProtNLM"/>
    </source>
</evidence>
<accession>A0A9P9D9Z6</accession>
<sequence>MADAAIGSVSLAIQLCKGLVWYIDGTRGAKDRASQIAEDLVNLAHSLEILDSVVKKRPESPSRDAILAGIVGCAGLLRKIEKKLGSGQSTDETSLRNRMRVFRQLLVSPFKQDDITFFKDLLESMKGSLQLILSALQLEAMNDTNRQVARLHQSNNSSHDVLKEQIRYSQHETLRHISYQTSLIQSSMEISQSVVEMQAGVEGVKTHLQPLASDIATVAIRLSQLEAKFSDISFDKFKPSTINEEMSGFNDIAQDLKRIKKKKRPPQKRCMCQNHTRTTPYLRWPFQFESTKTTMHNPSCRYSSIEQAVSNLQMRFVICSILLGQKVHIGFALSHAAGRIAMSKVVLECNRIVSDDSPAFELIWAYIHLVAYKTPNRLIHMGETQFPDRVSNRRTGGFPQRFDLNYEGMDQMCEVALHYLTRLFDSGKASPYDRLRNGQTLLHYFCKKIDCRYNRTIHSNFTNDVFVTRLLDYIGMHGLEKDEYGNTCMDYLIEIESKDNRMIEQFMERGIFPTWNLVSTRGDLYEFLHICGQFEGLTFLLEEEIINCSYELKVLLLRSEEMLHDLGMKGITSWEEREFQYSFYEVATSLGWRRGCEILLEHGIPVTGGKILEIARFDNIMLDFWLSIRSSLTHGELTCLGGIEDIVVSMTEESDQPECFNLGLSALVQQAEELQILATKHGINVSSDRILNAQAHAIIYDLEKQGVHIRPWLKPTRRSVYHVPSWLWTIKVLDAFFESGFRDLVASDFNDRQRFFAVSPLLYMLTHRFWEVRGLDRLVPWFLSHGADLSENWPNSKVTLAHVLGHRIGEKVFYFPGLLRAESFSSYVTNQQDDGCHCHCSNSGCTLITSIYKSVPGIYKFRKWCPSHPIQLRNDAHCWRTWANKMTAVVQPVVQVPENIWLVGEVIRLVLFHKLEIRHTCCDIERIMWRTEPDYSIRPNISYEEKEIESIHEEDAFLINLLEELMEKFEQWWDERKISRSFTEFIAEDVLSEIDRVLKNIKEEDHNEFHEGRRKMGVMMDEYETSSSNDTRVVELEEESYSDDSENVSEEDVDNESSNDLEKEEEVYYEIEEQ</sequence>
<dbReference type="Proteomes" id="UP000700596">
    <property type="component" value="Unassembled WGS sequence"/>
</dbReference>